<evidence type="ECO:0000256" key="2">
    <source>
        <dbReference type="ARBA" id="ARBA00012438"/>
    </source>
</evidence>
<feature type="transmembrane region" description="Helical" evidence="8">
    <location>
        <begin position="62"/>
        <end position="85"/>
    </location>
</feature>
<organism evidence="10">
    <name type="scientific">marine metagenome</name>
    <dbReference type="NCBI Taxonomy" id="408172"/>
    <lineage>
        <taxon>unclassified sequences</taxon>
        <taxon>metagenomes</taxon>
        <taxon>ecological metagenomes</taxon>
    </lineage>
</organism>
<dbReference type="EC" id="2.7.13.3" evidence="2"/>
<evidence type="ECO:0000256" key="5">
    <source>
        <dbReference type="ARBA" id="ARBA00022741"/>
    </source>
</evidence>
<dbReference type="PANTHER" id="PTHR44936">
    <property type="entry name" value="SENSOR PROTEIN CREC"/>
    <property type="match status" value="1"/>
</dbReference>
<evidence type="ECO:0000256" key="4">
    <source>
        <dbReference type="ARBA" id="ARBA00022679"/>
    </source>
</evidence>
<evidence type="ECO:0000256" key="6">
    <source>
        <dbReference type="ARBA" id="ARBA00022777"/>
    </source>
</evidence>
<dbReference type="EMBL" id="UINC01102326">
    <property type="protein sequence ID" value="SVC63858.1"/>
    <property type="molecule type" value="Genomic_DNA"/>
</dbReference>
<accession>A0A382NTM9</accession>
<keyword evidence="5" id="KW-0547">Nucleotide-binding</keyword>
<keyword evidence="7" id="KW-0067">ATP-binding</keyword>
<dbReference type="InterPro" id="IPR003594">
    <property type="entry name" value="HATPase_dom"/>
</dbReference>
<dbReference type="PANTHER" id="PTHR44936:SF10">
    <property type="entry name" value="SENSOR PROTEIN RSTB"/>
    <property type="match status" value="1"/>
</dbReference>
<dbReference type="CDD" id="cd00082">
    <property type="entry name" value="HisKA"/>
    <property type="match status" value="1"/>
</dbReference>
<evidence type="ECO:0000313" key="10">
    <source>
        <dbReference type="EMBL" id="SVC63858.1"/>
    </source>
</evidence>
<dbReference type="Pfam" id="PF02518">
    <property type="entry name" value="HATPase_c"/>
    <property type="match status" value="1"/>
</dbReference>
<reference evidence="10" key="1">
    <citation type="submission" date="2018-05" db="EMBL/GenBank/DDBJ databases">
        <authorList>
            <person name="Lanie J.A."/>
            <person name="Ng W.-L."/>
            <person name="Kazmierczak K.M."/>
            <person name="Andrzejewski T.M."/>
            <person name="Davidsen T.M."/>
            <person name="Wayne K.J."/>
            <person name="Tettelin H."/>
            <person name="Glass J.I."/>
            <person name="Rusch D."/>
            <person name="Podicherti R."/>
            <person name="Tsui H.-C.T."/>
            <person name="Winkler M.E."/>
        </authorList>
    </citation>
    <scope>NUCLEOTIDE SEQUENCE</scope>
</reference>
<dbReference type="InterPro" id="IPR036890">
    <property type="entry name" value="HATPase_C_sf"/>
</dbReference>
<dbReference type="InterPro" id="IPR003661">
    <property type="entry name" value="HisK_dim/P_dom"/>
</dbReference>
<dbReference type="PROSITE" id="PS50109">
    <property type="entry name" value="HIS_KIN"/>
    <property type="match status" value="1"/>
</dbReference>
<keyword evidence="6" id="KW-0418">Kinase</keyword>
<feature type="non-terminal residue" evidence="10">
    <location>
        <position position="1"/>
    </location>
</feature>
<dbReference type="AlphaFoldDB" id="A0A382NTM9"/>
<comment type="catalytic activity">
    <reaction evidence="1">
        <text>ATP + protein L-histidine = ADP + protein N-phospho-L-histidine.</text>
        <dbReference type="EC" id="2.7.13.3"/>
    </reaction>
</comment>
<sequence>QPQIGKNLPKSIDSKEKQIRFMKTMDRFNDPIPLTYSDKSISEITFGFLHYGDSSIIQKLQWWTYIEIISIAAFIFLGFAGFTFIRNNEKRHIWVGMARETAHQLGTPVSALMGWVEFLREHPEKTKEMVPEMEADLERLEQIGRRFSQLGSDPGMENIDLSERVERIVQYLNRRLPSLGKKVNLINDVQPGIYLRCNGSLLTWAIENIIRNGIDAIIRSNGEVIVSLRIENDRVKIRVQDNGVGIPRKDWRNIFRPGFSTKKTGWGLGLSLSGRIIQDIHQGQIEIVESSPSDGTTIEIRL</sequence>
<dbReference type="PRINTS" id="PR00344">
    <property type="entry name" value="BCTRLSENSOR"/>
</dbReference>
<dbReference type="InterPro" id="IPR005467">
    <property type="entry name" value="His_kinase_dom"/>
</dbReference>
<dbReference type="GO" id="GO:0000155">
    <property type="term" value="F:phosphorelay sensor kinase activity"/>
    <property type="evidence" value="ECO:0007669"/>
    <property type="project" value="InterPro"/>
</dbReference>
<keyword evidence="3" id="KW-0597">Phosphoprotein</keyword>
<evidence type="ECO:0000259" key="9">
    <source>
        <dbReference type="PROSITE" id="PS50109"/>
    </source>
</evidence>
<evidence type="ECO:0000256" key="7">
    <source>
        <dbReference type="ARBA" id="ARBA00022840"/>
    </source>
</evidence>
<dbReference type="SUPFAM" id="SSF55874">
    <property type="entry name" value="ATPase domain of HSP90 chaperone/DNA topoisomerase II/histidine kinase"/>
    <property type="match status" value="1"/>
</dbReference>
<keyword evidence="4" id="KW-0808">Transferase</keyword>
<evidence type="ECO:0000256" key="8">
    <source>
        <dbReference type="SAM" id="Phobius"/>
    </source>
</evidence>
<evidence type="ECO:0000256" key="1">
    <source>
        <dbReference type="ARBA" id="ARBA00000085"/>
    </source>
</evidence>
<evidence type="ECO:0000256" key="3">
    <source>
        <dbReference type="ARBA" id="ARBA00022553"/>
    </source>
</evidence>
<keyword evidence="8" id="KW-1133">Transmembrane helix</keyword>
<dbReference type="SMART" id="SM00387">
    <property type="entry name" value="HATPase_c"/>
    <property type="match status" value="1"/>
</dbReference>
<keyword evidence="8" id="KW-0812">Transmembrane</keyword>
<name>A0A382NTM9_9ZZZZ</name>
<keyword evidence="8" id="KW-0472">Membrane</keyword>
<protein>
    <recommendedName>
        <fullName evidence="2">histidine kinase</fullName>
        <ecNumber evidence="2">2.7.13.3</ecNumber>
    </recommendedName>
</protein>
<dbReference type="CDD" id="cd00075">
    <property type="entry name" value="HATPase"/>
    <property type="match status" value="1"/>
</dbReference>
<dbReference type="InterPro" id="IPR050980">
    <property type="entry name" value="2C_sensor_his_kinase"/>
</dbReference>
<dbReference type="GO" id="GO:0005886">
    <property type="term" value="C:plasma membrane"/>
    <property type="evidence" value="ECO:0007669"/>
    <property type="project" value="UniProtKB-SubCell"/>
</dbReference>
<proteinExistence type="predicted"/>
<dbReference type="Gene3D" id="3.30.565.10">
    <property type="entry name" value="Histidine kinase-like ATPase, C-terminal domain"/>
    <property type="match status" value="1"/>
</dbReference>
<dbReference type="InterPro" id="IPR004358">
    <property type="entry name" value="Sig_transdc_His_kin-like_C"/>
</dbReference>
<dbReference type="GO" id="GO:0005524">
    <property type="term" value="F:ATP binding"/>
    <property type="evidence" value="ECO:0007669"/>
    <property type="project" value="UniProtKB-KW"/>
</dbReference>
<feature type="domain" description="Histidine kinase" evidence="9">
    <location>
        <begin position="100"/>
        <end position="302"/>
    </location>
</feature>
<dbReference type="Pfam" id="PF00512">
    <property type="entry name" value="HisKA"/>
    <property type="match status" value="1"/>
</dbReference>
<gene>
    <name evidence="10" type="ORF">METZ01_LOCUS316712</name>
</gene>